<sequence length="220" mass="23706">MRFTSFSALFLSLVTLATCQDTNLTDVRTAFEDANIPDNTTLTFQPSVLFEVSFPQTSGDAVPVSAGVQLARNVTASPPTFSVLNTTIVSPEQPLVIAMVDLDPPTPQNTSLAQIRHFLGGNYFASDTGELTNTTAAISEFLQPSPPNGSEPHRYVFLLFQQSRKFFNQTLVNSTTSIANFNISQFADELNLGQPIGGTFILVGPDADTNTTTTNTTTTD</sequence>
<dbReference type="AlphaFoldDB" id="A0AAW0GHQ2"/>
<evidence type="ECO:0008006" key="4">
    <source>
        <dbReference type="Google" id="ProtNLM"/>
    </source>
</evidence>
<dbReference type="EMBL" id="JASBNA010000007">
    <property type="protein sequence ID" value="KAK7689763.1"/>
    <property type="molecule type" value="Genomic_DNA"/>
</dbReference>
<name>A0AAW0GHQ2_9APHY</name>
<dbReference type="Proteomes" id="UP001385951">
    <property type="component" value="Unassembled WGS sequence"/>
</dbReference>
<protein>
    <recommendedName>
        <fullName evidence="4">PEBP-like protein</fullName>
    </recommendedName>
</protein>
<organism evidence="2 3">
    <name type="scientific">Cerrena zonata</name>
    <dbReference type="NCBI Taxonomy" id="2478898"/>
    <lineage>
        <taxon>Eukaryota</taxon>
        <taxon>Fungi</taxon>
        <taxon>Dikarya</taxon>
        <taxon>Basidiomycota</taxon>
        <taxon>Agaricomycotina</taxon>
        <taxon>Agaricomycetes</taxon>
        <taxon>Polyporales</taxon>
        <taxon>Cerrenaceae</taxon>
        <taxon>Cerrena</taxon>
    </lineage>
</organism>
<evidence type="ECO:0000313" key="2">
    <source>
        <dbReference type="EMBL" id="KAK7689763.1"/>
    </source>
</evidence>
<dbReference type="InterPro" id="IPR035810">
    <property type="entry name" value="PEBP_euk"/>
</dbReference>
<proteinExistence type="predicted"/>
<accession>A0AAW0GHQ2</accession>
<dbReference type="InterPro" id="IPR036610">
    <property type="entry name" value="PEBP-like_sf"/>
</dbReference>
<reference evidence="2 3" key="1">
    <citation type="submission" date="2022-09" db="EMBL/GenBank/DDBJ databases">
        <authorList>
            <person name="Palmer J.M."/>
        </authorList>
    </citation>
    <scope>NUCLEOTIDE SEQUENCE [LARGE SCALE GENOMIC DNA]</scope>
    <source>
        <strain evidence="2 3">DSM 7382</strain>
    </source>
</reference>
<evidence type="ECO:0000256" key="1">
    <source>
        <dbReference type="SAM" id="SignalP"/>
    </source>
</evidence>
<evidence type="ECO:0000313" key="3">
    <source>
        <dbReference type="Proteomes" id="UP001385951"/>
    </source>
</evidence>
<dbReference type="PANTHER" id="PTHR11362:SF82">
    <property type="entry name" value="PHOSPHATIDYLETHANOLAMINE-BINDING PROTEIN 4"/>
    <property type="match status" value="1"/>
</dbReference>
<dbReference type="Pfam" id="PF01161">
    <property type="entry name" value="PBP"/>
    <property type="match status" value="1"/>
</dbReference>
<dbReference type="InterPro" id="IPR008914">
    <property type="entry name" value="PEBP"/>
</dbReference>
<keyword evidence="3" id="KW-1185">Reference proteome</keyword>
<feature type="chain" id="PRO_5043833159" description="PEBP-like protein" evidence="1">
    <location>
        <begin position="20"/>
        <end position="220"/>
    </location>
</feature>
<comment type="caution">
    <text evidence="2">The sequence shown here is derived from an EMBL/GenBank/DDBJ whole genome shotgun (WGS) entry which is preliminary data.</text>
</comment>
<dbReference type="SUPFAM" id="SSF49777">
    <property type="entry name" value="PEBP-like"/>
    <property type="match status" value="1"/>
</dbReference>
<gene>
    <name evidence="2" type="ORF">QCA50_006402</name>
</gene>
<dbReference type="Gene3D" id="3.90.280.10">
    <property type="entry name" value="PEBP-like"/>
    <property type="match status" value="1"/>
</dbReference>
<feature type="signal peptide" evidence="1">
    <location>
        <begin position="1"/>
        <end position="19"/>
    </location>
</feature>
<dbReference type="PANTHER" id="PTHR11362">
    <property type="entry name" value="PHOSPHATIDYLETHANOLAMINE-BINDING PROTEIN"/>
    <property type="match status" value="1"/>
</dbReference>
<keyword evidence="1" id="KW-0732">Signal</keyword>
<dbReference type="CDD" id="cd00866">
    <property type="entry name" value="PEBP_euk"/>
    <property type="match status" value="1"/>
</dbReference>